<feature type="transmembrane region" description="Helical" evidence="1">
    <location>
        <begin position="15"/>
        <end position="35"/>
    </location>
</feature>
<reference evidence="3" key="1">
    <citation type="submission" date="2022-06" db="EMBL/GenBank/DDBJ databases">
        <title>Gracilimonas sp. CAU 1638 isolated from sea sediment.</title>
        <authorList>
            <person name="Kim W."/>
        </authorList>
    </citation>
    <scope>NUCLEOTIDE SEQUENCE</scope>
    <source>
        <strain evidence="3">CAU 1638</strain>
    </source>
</reference>
<dbReference type="EMBL" id="JANDBC010000001">
    <property type="protein sequence ID" value="MCP9291303.1"/>
    <property type="molecule type" value="Genomic_DNA"/>
</dbReference>
<dbReference type="RefSeq" id="WP_255134126.1">
    <property type="nucleotide sequence ID" value="NZ_JANDBC010000001.1"/>
</dbReference>
<keyword evidence="1" id="KW-1133">Transmembrane helix</keyword>
<feature type="transmembrane region" description="Helical" evidence="1">
    <location>
        <begin position="131"/>
        <end position="153"/>
    </location>
</feature>
<evidence type="ECO:0000256" key="1">
    <source>
        <dbReference type="SAM" id="Phobius"/>
    </source>
</evidence>
<evidence type="ECO:0000313" key="4">
    <source>
        <dbReference type="Proteomes" id="UP001139125"/>
    </source>
</evidence>
<dbReference type="Pfam" id="PF11141">
    <property type="entry name" value="DUF2914"/>
    <property type="match status" value="1"/>
</dbReference>
<sequence>MINRFRAFVRANQRYLPVVFFMAGFVWDSLTLGRIDRLYDRIILCTYLSSLTVCLYLFNLADDGKWEDTFFEKYQDYLPLAIQFFLGGLCSAYVIYFSRSVSFSKTVIFFILLVALLFANELLKKRISNKYLQFSAYFFVNFTFFTFFVPMVVGTMNQFIFMLSGAISLGITLGLIIYIYNASPSTREEISFGKMLGFIFGIYLLIHTFYFFNLIPPVPLALDEGLVAHHVERSDDTYVVTYEREPWYKIWKDNRHQFEYEPGSDVYVFTSIFAPSDFRKDVLHRWKWYSPHTNNWEVIDEIGFEITGGRDEGFRGYTYKNKMMEGEWEVDVITKEGLVLGIISFEIDIDSTAQPYRLSSRTF</sequence>
<name>A0A9X2L3T0_9BACT</name>
<feature type="transmembrane region" description="Helical" evidence="1">
    <location>
        <begin position="159"/>
        <end position="180"/>
    </location>
</feature>
<dbReference type="Proteomes" id="UP001139125">
    <property type="component" value="Unassembled WGS sequence"/>
</dbReference>
<dbReference type="InterPro" id="IPR022606">
    <property type="entry name" value="DUF2914"/>
</dbReference>
<feature type="domain" description="DUF2914" evidence="2">
    <location>
        <begin position="281"/>
        <end position="347"/>
    </location>
</feature>
<feature type="transmembrane region" description="Helical" evidence="1">
    <location>
        <begin position="192"/>
        <end position="212"/>
    </location>
</feature>
<keyword evidence="1" id="KW-0472">Membrane</keyword>
<feature type="transmembrane region" description="Helical" evidence="1">
    <location>
        <begin position="41"/>
        <end position="58"/>
    </location>
</feature>
<accession>A0A9X2L3T0</accession>
<keyword evidence="1" id="KW-0812">Transmembrane</keyword>
<comment type="caution">
    <text evidence="3">The sequence shown here is derived from an EMBL/GenBank/DDBJ whole genome shotgun (WGS) entry which is preliminary data.</text>
</comment>
<evidence type="ECO:0000259" key="2">
    <source>
        <dbReference type="Pfam" id="PF11141"/>
    </source>
</evidence>
<dbReference type="AlphaFoldDB" id="A0A9X2L3T0"/>
<gene>
    <name evidence="3" type="ORF">NM125_06885</name>
</gene>
<feature type="transmembrane region" description="Helical" evidence="1">
    <location>
        <begin position="78"/>
        <end position="96"/>
    </location>
</feature>
<evidence type="ECO:0000313" key="3">
    <source>
        <dbReference type="EMBL" id="MCP9291303.1"/>
    </source>
</evidence>
<keyword evidence="4" id="KW-1185">Reference proteome</keyword>
<feature type="transmembrane region" description="Helical" evidence="1">
    <location>
        <begin position="102"/>
        <end position="119"/>
    </location>
</feature>
<organism evidence="3 4">
    <name type="scientific">Gracilimonas sediminicola</name>
    <dbReference type="NCBI Taxonomy" id="2952158"/>
    <lineage>
        <taxon>Bacteria</taxon>
        <taxon>Pseudomonadati</taxon>
        <taxon>Balneolota</taxon>
        <taxon>Balneolia</taxon>
        <taxon>Balneolales</taxon>
        <taxon>Balneolaceae</taxon>
        <taxon>Gracilimonas</taxon>
    </lineage>
</organism>
<proteinExistence type="predicted"/>
<protein>
    <submittedName>
        <fullName evidence="3">DUF2914 domain-containing protein</fullName>
    </submittedName>
</protein>